<gene>
    <name evidence="7" type="ORF">GCM10022226_30160</name>
</gene>
<evidence type="ECO:0000256" key="5">
    <source>
        <dbReference type="SAM" id="Phobius"/>
    </source>
</evidence>
<keyword evidence="4 5" id="KW-0472">Membrane</keyword>
<accession>A0ABP7I107</accession>
<proteinExistence type="predicted"/>
<reference evidence="8" key="1">
    <citation type="journal article" date="2019" name="Int. J. Syst. Evol. Microbiol.">
        <title>The Global Catalogue of Microorganisms (GCM) 10K type strain sequencing project: providing services to taxonomists for standard genome sequencing and annotation.</title>
        <authorList>
            <consortium name="The Broad Institute Genomics Platform"/>
            <consortium name="The Broad Institute Genome Sequencing Center for Infectious Disease"/>
            <person name="Wu L."/>
            <person name="Ma J."/>
        </authorList>
    </citation>
    <scope>NUCLEOTIDE SEQUENCE [LARGE SCALE GENOMIC DNA]</scope>
    <source>
        <strain evidence="8">JCM 16908</strain>
    </source>
</reference>
<evidence type="ECO:0000313" key="8">
    <source>
        <dbReference type="Proteomes" id="UP001500888"/>
    </source>
</evidence>
<dbReference type="Proteomes" id="UP001500888">
    <property type="component" value="Unassembled WGS sequence"/>
</dbReference>
<dbReference type="RefSeq" id="WP_344939318.1">
    <property type="nucleotide sequence ID" value="NZ_BAAAZR010000006.1"/>
</dbReference>
<keyword evidence="3 5" id="KW-1133">Transmembrane helix</keyword>
<dbReference type="Pfam" id="PF09685">
    <property type="entry name" value="MamF_MmsF"/>
    <property type="match status" value="1"/>
</dbReference>
<evidence type="ECO:0000256" key="1">
    <source>
        <dbReference type="ARBA" id="ARBA00004141"/>
    </source>
</evidence>
<organism evidence="7 8">
    <name type="scientific">Sphaerisporangium flaviroseum</name>
    <dbReference type="NCBI Taxonomy" id="509199"/>
    <lineage>
        <taxon>Bacteria</taxon>
        <taxon>Bacillati</taxon>
        <taxon>Actinomycetota</taxon>
        <taxon>Actinomycetes</taxon>
        <taxon>Streptosporangiales</taxon>
        <taxon>Streptosporangiaceae</taxon>
        <taxon>Sphaerisporangium</taxon>
    </lineage>
</organism>
<dbReference type="InterPro" id="IPR012551">
    <property type="entry name" value="DUF1707_SHOCT-like"/>
</dbReference>
<feature type="transmembrane region" description="Helical" evidence="5">
    <location>
        <begin position="124"/>
        <end position="142"/>
    </location>
</feature>
<protein>
    <recommendedName>
        <fullName evidence="6">DUF1707 domain-containing protein</fullName>
    </recommendedName>
</protein>
<dbReference type="Pfam" id="PF08044">
    <property type="entry name" value="DUF1707"/>
    <property type="match status" value="1"/>
</dbReference>
<evidence type="ECO:0000313" key="7">
    <source>
        <dbReference type="EMBL" id="GAA3808021.1"/>
    </source>
</evidence>
<dbReference type="InterPro" id="IPR019109">
    <property type="entry name" value="MamF_MmsF"/>
</dbReference>
<keyword evidence="8" id="KW-1185">Reference proteome</keyword>
<evidence type="ECO:0000259" key="6">
    <source>
        <dbReference type="Pfam" id="PF08044"/>
    </source>
</evidence>
<comment type="subcellular location">
    <subcellularLocation>
        <location evidence="1">Membrane</location>
        <topology evidence="1">Multi-pass membrane protein</topology>
    </subcellularLocation>
</comment>
<dbReference type="EMBL" id="BAAAZR010000006">
    <property type="protein sequence ID" value="GAA3808021.1"/>
    <property type="molecule type" value="Genomic_DNA"/>
</dbReference>
<feature type="domain" description="DUF1707" evidence="6">
    <location>
        <begin position="2"/>
        <end position="50"/>
    </location>
</feature>
<evidence type="ECO:0000256" key="4">
    <source>
        <dbReference type="ARBA" id="ARBA00023136"/>
    </source>
</evidence>
<sequence>MTNHDRDQVVEHVTAAYAEGRLDKGEFDERLHLAMTARTHADFVPIMRDLYPVRPMPHLHQPLPARETRYAGPVTGSDRVAAAAAHLLPLCGLSFIGPLIMLLTAGKNSPYVRHHAVESLNFHLTVLGATMLLPFTIIGIILIPFIWIAAFVLGVVATVAVVGDTHFRYPLTVRLIK</sequence>
<keyword evidence="2 5" id="KW-0812">Transmembrane</keyword>
<comment type="caution">
    <text evidence="7">The sequence shown here is derived from an EMBL/GenBank/DDBJ whole genome shotgun (WGS) entry which is preliminary data.</text>
</comment>
<feature type="transmembrane region" description="Helical" evidence="5">
    <location>
        <begin position="80"/>
        <end position="103"/>
    </location>
</feature>
<feature type="transmembrane region" description="Helical" evidence="5">
    <location>
        <begin position="148"/>
        <end position="167"/>
    </location>
</feature>
<evidence type="ECO:0000256" key="2">
    <source>
        <dbReference type="ARBA" id="ARBA00022692"/>
    </source>
</evidence>
<name>A0ABP7I107_9ACTN</name>
<evidence type="ECO:0000256" key="3">
    <source>
        <dbReference type="ARBA" id="ARBA00022989"/>
    </source>
</evidence>